<dbReference type="Proteomes" id="UP001171299">
    <property type="component" value="Unassembled WGS sequence"/>
</dbReference>
<dbReference type="Pfam" id="PF09600">
    <property type="entry name" value="Cyd_oper_YbgE"/>
    <property type="match status" value="1"/>
</dbReference>
<dbReference type="AlphaFoldDB" id="A0AAP9H3L9"/>
<evidence type="ECO:0000256" key="1">
    <source>
        <dbReference type="SAM" id="Phobius"/>
    </source>
</evidence>
<dbReference type="EMBL" id="CP024636">
    <property type="protein sequence ID" value="QGR05946.1"/>
    <property type="molecule type" value="Genomic_DNA"/>
</dbReference>
<organism evidence="3 4">
    <name type="scientific">Pantoea phytobeneficialis</name>
    <dbReference type="NCBI Taxonomy" id="2052056"/>
    <lineage>
        <taxon>Bacteria</taxon>
        <taxon>Pseudomonadati</taxon>
        <taxon>Pseudomonadota</taxon>
        <taxon>Gammaproteobacteria</taxon>
        <taxon>Enterobacterales</taxon>
        <taxon>Erwiniaceae</taxon>
        <taxon>Pantoea</taxon>
    </lineage>
</organism>
<dbReference type="NCBIfam" id="NF007881">
    <property type="entry name" value="PRK10588.1"/>
    <property type="match status" value="1"/>
</dbReference>
<dbReference type="NCBIfam" id="TIGR02112">
    <property type="entry name" value="cyd_oper_ybgE"/>
    <property type="match status" value="1"/>
</dbReference>
<reference evidence="3" key="2">
    <citation type="journal article" date="2020" name="Environ. Microbiol.">
        <title>The extreme plant-growth-promoting properties of Pantoea phytobeneficialis MSR2 revealed by functional and genomic analysis.</title>
        <authorList>
            <person name="Nascimento F.X."/>
            <person name="Hernandez A.G."/>
            <person name="Glick B.R."/>
            <person name="Rossi M.J."/>
        </authorList>
    </citation>
    <scope>NUCLEOTIDE SEQUENCE</scope>
    <source>
        <strain evidence="3">MSR2</strain>
    </source>
</reference>
<dbReference type="EMBL" id="JAUOOM010000016">
    <property type="protein sequence ID" value="MDO6408183.1"/>
    <property type="molecule type" value="Genomic_DNA"/>
</dbReference>
<keyword evidence="1" id="KW-1133">Transmembrane helix</keyword>
<evidence type="ECO:0000313" key="5">
    <source>
        <dbReference type="Proteomes" id="UP001171299"/>
    </source>
</evidence>
<accession>A0AAP9H3L9</accession>
<dbReference type="Proteomes" id="UP000424872">
    <property type="component" value="Chromosome"/>
</dbReference>
<evidence type="ECO:0000313" key="2">
    <source>
        <dbReference type="EMBL" id="MDO6408183.1"/>
    </source>
</evidence>
<evidence type="ECO:0000313" key="4">
    <source>
        <dbReference type="Proteomes" id="UP000424872"/>
    </source>
</evidence>
<proteinExistence type="predicted"/>
<keyword evidence="5" id="KW-1185">Reference proteome</keyword>
<dbReference type="RefSeq" id="WP_208725026.1">
    <property type="nucleotide sequence ID" value="NZ_CP024636.1"/>
</dbReference>
<dbReference type="KEGG" id="ppho:CTZ24_05815"/>
<sequence>MRGLFQTLYRLMDKGPLRALSLLLALWLAGCVFWDPSRFAAKTSALSVWHGLVLIWAVCTGVIHGTGFRPQRLRWQALFTPLPAMVVLAAGIIWFYR</sequence>
<gene>
    <name evidence="2" type="primary">ybgE</name>
    <name evidence="3" type="ORF">CTZ24_05815</name>
    <name evidence="2" type="ORF">Q3404_16550</name>
</gene>
<keyword evidence="1" id="KW-0812">Transmembrane</keyword>
<dbReference type="InterPro" id="IPR011846">
    <property type="entry name" value="Cyd_oper_YbgE"/>
</dbReference>
<reference evidence="2" key="3">
    <citation type="submission" date="2023-07" db="EMBL/GenBank/DDBJ databases">
        <title>The extreme plant-growth-promoting properties of Pantoea phytobeneficialis PF55 revealed by functional and genomic analysis.</title>
        <authorList>
            <person name="Nascimento F.X."/>
            <person name="Marcio R.J."/>
        </authorList>
    </citation>
    <scope>NUCLEOTIDE SEQUENCE</scope>
    <source>
        <strain evidence="2">PF55</strain>
    </source>
</reference>
<feature type="transmembrane region" description="Helical" evidence="1">
    <location>
        <begin position="75"/>
        <end position="96"/>
    </location>
</feature>
<name>A0AAP9H3L9_9GAMM</name>
<protein>
    <submittedName>
        <fullName evidence="3">Cyd operon protein YbgE</fullName>
    </submittedName>
</protein>
<evidence type="ECO:0000313" key="3">
    <source>
        <dbReference type="EMBL" id="QGR05946.1"/>
    </source>
</evidence>
<keyword evidence="1" id="KW-0472">Membrane</keyword>
<dbReference type="PROSITE" id="PS51257">
    <property type="entry name" value="PROKAR_LIPOPROTEIN"/>
    <property type="match status" value="1"/>
</dbReference>
<reference evidence="4" key="1">
    <citation type="submission" date="2017-11" db="EMBL/GenBank/DDBJ databases">
        <title>Genome sequence of Pantoea sp. MSR2.</title>
        <authorList>
            <person name="Nascimento F.X."/>
        </authorList>
    </citation>
    <scope>NUCLEOTIDE SEQUENCE [LARGE SCALE GENOMIC DNA]</scope>
    <source>
        <strain evidence="4">MSR2</strain>
    </source>
</reference>
<feature type="transmembrane region" description="Helical" evidence="1">
    <location>
        <begin position="50"/>
        <end position="68"/>
    </location>
</feature>